<dbReference type="AlphaFoldDB" id="A0A160VJB9"/>
<keyword evidence="2" id="KW-0547">Nucleotide-binding</keyword>
<dbReference type="GO" id="GO:0016818">
    <property type="term" value="F:hydrolase activity, acting on acid anhydrides, in phosphorus-containing anhydrides"/>
    <property type="evidence" value="ECO:0007669"/>
    <property type="project" value="InterPro"/>
</dbReference>
<keyword evidence="2" id="KW-0067">ATP-binding</keyword>
<sequence length="63" mass="7251">MDYALPESVIRFRQGFGRLIRTSYDEGIFIVMDDRVVNKRYGIAFSEAIPVDMTVFSSVDELN</sequence>
<dbReference type="Gene3D" id="3.40.50.300">
    <property type="entry name" value="P-loop containing nucleotide triphosphate hydrolases"/>
    <property type="match status" value="1"/>
</dbReference>
<dbReference type="InterPro" id="IPR027417">
    <property type="entry name" value="P-loop_NTPase"/>
</dbReference>
<dbReference type="GO" id="GO:0005524">
    <property type="term" value="F:ATP binding"/>
    <property type="evidence" value="ECO:0007669"/>
    <property type="project" value="InterPro"/>
</dbReference>
<proteinExistence type="predicted"/>
<gene>
    <name evidence="2" type="ORF">MGWOODY_Mmi57</name>
</gene>
<dbReference type="GO" id="GO:0004386">
    <property type="term" value="F:helicase activity"/>
    <property type="evidence" value="ECO:0007669"/>
    <property type="project" value="UniProtKB-KW"/>
</dbReference>
<name>A0A160VJB9_9ZZZZ</name>
<evidence type="ECO:0000313" key="2">
    <source>
        <dbReference type="EMBL" id="CUV10752.1"/>
    </source>
</evidence>
<dbReference type="GO" id="GO:0003676">
    <property type="term" value="F:nucleic acid binding"/>
    <property type="evidence" value="ECO:0007669"/>
    <property type="project" value="InterPro"/>
</dbReference>
<evidence type="ECO:0000259" key="1">
    <source>
        <dbReference type="Pfam" id="PF13307"/>
    </source>
</evidence>
<dbReference type="EMBL" id="FAXC01000483">
    <property type="protein sequence ID" value="CUV10752.1"/>
    <property type="molecule type" value="Genomic_DNA"/>
</dbReference>
<feature type="domain" description="ATP-dependent helicase C-terminal" evidence="1">
    <location>
        <begin position="2"/>
        <end position="50"/>
    </location>
</feature>
<protein>
    <submittedName>
        <fullName evidence="2">DinG family ATP-dependent helicase YoaA</fullName>
    </submittedName>
</protein>
<organism evidence="2">
    <name type="scientific">hydrothermal vent metagenome</name>
    <dbReference type="NCBI Taxonomy" id="652676"/>
    <lineage>
        <taxon>unclassified sequences</taxon>
        <taxon>metagenomes</taxon>
        <taxon>ecological metagenomes</taxon>
    </lineage>
</organism>
<dbReference type="InterPro" id="IPR006555">
    <property type="entry name" value="ATP-dep_Helicase_C"/>
</dbReference>
<reference evidence="2" key="1">
    <citation type="submission" date="2015-10" db="EMBL/GenBank/DDBJ databases">
        <authorList>
            <person name="Gilbert D.G."/>
        </authorList>
    </citation>
    <scope>NUCLEOTIDE SEQUENCE</scope>
</reference>
<dbReference type="GO" id="GO:0006139">
    <property type="term" value="P:nucleobase-containing compound metabolic process"/>
    <property type="evidence" value="ECO:0007669"/>
    <property type="project" value="InterPro"/>
</dbReference>
<dbReference type="Pfam" id="PF13307">
    <property type="entry name" value="Helicase_C_2"/>
    <property type="match status" value="1"/>
</dbReference>
<accession>A0A160VJB9</accession>
<keyword evidence="2" id="KW-0378">Hydrolase</keyword>
<keyword evidence="2" id="KW-0347">Helicase</keyword>